<sequence>MFATKLTLIMLGLVLYVSASICWFFWIGPGLLMDGETADLIGAFAGTCTWLLITFSLVIQIIRTAQPGVSLHKPEQ</sequence>
<evidence type="ECO:0000313" key="2">
    <source>
        <dbReference type="EMBL" id="NWF07974.1"/>
    </source>
</evidence>
<keyword evidence="1" id="KW-0812">Transmembrane</keyword>
<feature type="transmembrane region" description="Helical" evidence="1">
    <location>
        <begin position="7"/>
        <end position="28"/>
    </location>
</feature>
<dbReference type="RefSeq" id="WP_177024042.1">
    <property type="nucleotide sequence ID" value="NZ_JACAQV010000010.1"/>
</dbReference>
<name>A0A7Y8KMJ4_9PSED</name>
<proteinExistence type="predicted"/>
<evidence type="ECO:0000256" key="1">
    <source>
        <dbReference type="SAM" id="Phobius"/>
    </source>
</evidence>
<keyword evidence="1" id="KW-1133">Transmembrane helix</keyword>
<gene>
    <name evidence="2" type="ORF">HX810_09890</name>
</gene>
<organism evidence="2 3">
    <name type="scientific">Pseudomonas salomonii</name>
    <dbReference type="NCBI Taxonomy" id="191391"/>
    <lineage>
        <taxon>Bacteria</taxon>
        <taxon>Pseudomonadati</taxon>
        <taxon>Pseudomonadota</taxon>
        <taxon>Gammaproteobacteria</taxon>
        <taxon>Pseudomonadales</taxon>
        <taxon>Pseudomonadaceae</taxon>
        <taxon>Pseudomonas</taxon>
    </lineage>
</organism>
<accession>A0A7Y8KMJ4</accession>
<evidence type="ECO:0000313" key="3">
    <source>
        <dbReference type="Proteomes" id="UP000561369"/>
    </source>
</evidence>
<dbReference type="EMBL" id="JACAQV010000010">
    <property type="protein sequence ID" value="NWF07974.1"/>
    <property type="molecule type" value="Genomic_DNA"/>
</dbReference>
<dbReference type="Proteomes" id="UP000561369">
    <property type="component" value="Unassembled WGS sequence"/>
</dbReference>
<protein>
    <submittedName>
        <fullName evidence="2">Uncharacterized protein</fullName>
    </submittedName>
</protein>
<keyword evidence="1" id="KW-0472">Membrane</keyword>
<feature type="transmembrane region" description="Helical" evidence="1">
    <location>
        <begin position="40"/>
        <end position="62"/>
    </location>
</feature>
<dbReference type="AlphaFoldDB" id="A0A7Y8KMJ4"/>
<reference evidence="2 3" key="1">
    <citation type="submission" date="2020-04" db="EMBL/GenBank/DDBJ databases">
        <title>Molecular characterization of pseudomonads from Agaricus bisporus reveal novel blotch 2 pathogens in Western Europe.</title>
        <authorList>
            <person name="Taparia T."/>
            <person name="Krijger M."/>
            <person name="Haynes E."/>
            <person name="Elpinstone J.G."/>
            <person name="Noble R."/>
            <person name="Van Der Wolf J."/>
        </authorList>
    </citation>
    <scope>NUCLEOTIDE SEQUENCE [LARGE SCALE GENOMIC DNA]</scope>
    <source>
        <strain evidence="2 3">IPO3765</strain>
    </source>
</reference>
<comment type="caution">
    <text evidence="2">The sequence shown here is derived from an EMBL/GenBank/DDBJ whole genome shotgun (WGS) entry which is preliminary data.</text>
</comment>